<evidence type="ECO:0000256" key="1">
    <source>
        <dbReference type="SAM" id="MobiDB-lite"/>
    </source>
</evidence>
<proteinExistence type="predicted"/>
<protein>
    <submittedName>
        <fullName evidence="2">Uncharacterized protein</fullName>
    </submittedName>
</protein>
<sequence length="46" mass="4999">MCNAPHGESEERAHAPPVPTAPPHPGIGMTRGRDRPHPNDPEEVPR</sequence>
<name>A0A6J4NKG6_9PSEU</name>
<accession>A0A6J4NKG6</accession>
<evidence type="ECO:0000313" key="2">
    <source>
        <dbReference type="EMBL" id="CAA9387724.1"/>
    </source>
</evidence>
<feature type="compositionally biased region" description="Pro residues" evidence="1">
    <location>
        <begin position="16"/>
        <end position="25"/>
    </location>
</feature>
<gene>
    <name evidence="2" type="ORF">AVDCRST_MAG66-719</name>
</gene>
<reference evidence="2" key="1">
    <citation type="submission" date="2020-02" db="EMBL/GenBank/DDBJ databases">
        <authorList>
            <person name="Meier V. D."/>
        </authorList>
    </citation>
    <scope>NUCLEOTIDE SEQUENCE</scope>
    <source>
        <strain evidence="2">AVDCRST_MAG66</strain>
    </source>
</reference>
<dbReference type="AlphaFoldDB" id="A0A6J4NKG6"/>
<organism evidence="2">
    <name type="scientific">uncultured Pseudonocardia sp</name>
    <dbReference type="NCBI Taxonomy" id="211455"/>
    <lineage>
        <taxon>Bacteria</taxon>
        <taxon>Bacillati</taxon>
        <taxon>Actinomycetota</taxon>
        <taxon>Actinomycetes</taxon>
        <taxon>Pseudonocardiales</taxon>
        <taxon>Pseudonocardiaceae</taxon>
        <taxon>Pseudonocardia</taxon>
        <taxon>environmental samples</taxon>
    </lineage>
</organism>
<feature type="region of interest" description="Disordered" evidence="1">
    <location>
        <begin position="1"/>
        <end position="46"/>
    </location>
</feature>
<dbReference type="EMBL" id="CADCUS010000104">
    <property type="protein sequence ID" value="CAA9387724.1"/>
    <property type="molecule type" value="Genomic_DNA"/>
</dbReference>
<feature type="compositionally biased region" description="Basic and acidic residues" evidence="1">
    <location>
        <begin position="31"/>
        <end position="46"/>
    </location>
</feature>